<dbReference type="Pfam" id="PF08297">
    <property type="entry name" value="U3_snoRNA_assoc"/>
    <property type="match status" value="1"/>
</dbReference>
<dbReference type="eggNOG" id="ENOG502S51X">
    <property type="taxonomic scope" value="Eukaryota"/>
</dbReference>
<dbReference type="EMBL" id="CH408157">
    <property type="protein sequence ID" value="EDK38519.2"/>
    <property type="molecule type" value="Genomic_DNA"/>
</dbReference>
<feature type="compositionally biased region" description="Basic and acidic residues" evidence="1">
    <location>
        <begin position="87"/>
        <end position="120"/>
    </location>
</feature>
<dbReference type="OMA" id="IRSKDRW"/>
<proteinExistence type="predicted"/>
<dbReference type="InterPro" id="IPR013268">
    <property type="entry name" value="UTP16"/>
</dbReference>
<dbReference type="OrthoDB" id="4096107at2759"/>
<sequence>MVVTRSRLDTQSAAKPKKIKFNDDDTINESEYNTAEENETVNDEPNGSESSASESDSDEAPEEESTSTAKSALIDEQRRQKALRRQVMKEQKHLRRLQDQHNKQQQELKRSRSQTEKQIELPEFLPDDIMTDIQTSGVNDEYTEKKNTYKKFDDEKDIRASKIEKLKALKKSRSAAIQKGPVRVQVHTTINKKQVPMAERKIVGSRDKWLHRKSLNRK</sequence>
<feature type="compositionally biased region" description="Acidic residues" evidence="1">
    <location>
        <begin position="55"/>
        <end position="65"/>
    </location>
</feature>
<keyword evidence="3" id="KW-1185">Reference proteome</keyword>
<reference evidence="2 3" key="1">
    <citation type="journal article" date="2009" name="Nature">
        <title>Evolution of pathogenicity and sexual reproduction in eight Candida genomes.</title>
        <authorList>
            <person name="Butler G."/>
            <person name="Rasmussen M.D."/>
            <person name="Lin M.F."/>
            <person name="Santos M.A."/>
            <person name="Sakthikumar S."/>
            <person name="Munro C.A."/>
            <person name="Rheinbay E."/>
            <person name="Grabherr M."/>
            <person name="Forche A."/>
            <person name="Reedy J.L."/>
            <person name="Agrafioti I."/>
            <person name="Arnaud M.B."/>
            <person name="Bates S."/>
            <person name="Brown A.J."/>
            <person name="Brunke S."/>
            <person name="Costanzo M.C."/>
            <person name="Fitzpatrick D.A."/>
            <person name="de Groot P.W."/>
            <person name="Harris D."/>
            <person name="Hoyer L.L."/>
            <person name="Hube B."/>
            <person name="Klis F.M."/>
            <person name="Kodira C."/>
            <person name="Lennard N."/>
            <person name="Logue M.E."/>
            <person name="Martin R."/>
            <person name="Neiman A.M."/>
            <person name="Nikolaou E."/>
            <person name="Quail M.A."/>
            <person name="Quinn J."/>
            <person name="Santos M.C."/>
            <person name="Schmitzberger F.F."/>
            <person name="Sherlock G."/>
            <person name="Shah P."/>
            <person name="Silverstein K.A."/>
            <person name="Skrzypek M.S."/>
            <person name="Soll D."/>
            <person name="Staggs R."/>
            <person name="Stansfield I."/>
            <person name="Stumpf M.P."/>
            <person name="Sudbery P.E."/>
            <person name="Srikantha T."/>
            <person name="Zeng Q."/>
            <person name="Berman J."/>
            <person name="Berriman M."/>
            <person name="Heitman J."/>
            <person name="Gow N.A."/>
            <person name="Lorenz M.C."/>
            <person name="Birren B.W."/>
            <person name="Kellis M."/>
            <person name="Cuomo C.A."/>
        </authorList>
    </citation>
    <scope>NUCLEOTIDE SEQUENCE [LARGE SCALE GENOMIC DNA]</scope>
    <source>
        <strain evidence="3">ATCC 6260 / CBS 566 / DSM 6381 / JCM 1539 / NBRC 10279 / NRRL Y-324</strain>
    </source>
</reference>
<feature type="compositionally biased region" description="Acidic residues" evidence="1">
    <location>
        <begin position="24"/>
        <end position="42"/>
    </location>
</feature>
<protein>
    <submittedName>
        <fullName evidence="2">Uncharacterized protein</fullName>
    </submittedName>
</protein>
<dbReference type="InParanoid" id="A5DH66"/>
<dbReference type="RefSeq" id="XP_001484888.2">
    <property type="nucleotide sequence ID" value="XM_001484838.1"/>
</dbReference>
<dbReference type="Proteomes" id="UP000001997">
    <property type="component" value="Unassembled WGS sequence"/>
</dbReference>
<evidence type="ECO:0000256" key="1">
    <source>
        <dbReference type="SAM" id="MobiDB-lite"/>
    </source>
</evidence>
<accession>A5DH66</accession>
<dbReference type="VEuPathDB" id="FungiDB:PGUG_02617"/>
<organism evidence="2 3">
    <name type="scientific">Meyerozyma guilliermondii (strain ATCC 6260 / CBS 566 / DSM 6381 / JCM 1539 / NBRC 10279 / NRRL Y-324)</name>
    <name type="common">Yeast</name>
    <name type="synonym">Candida guilliermondii</name>
    <dbReference type="NCBI Taxonomy" id="294746"/>
    <lineage>
        <taxon>Eukaryota</taxon>
        <taxon>Fungi</taxon>
        <taxon>Dikarya</taxon>
        <taxon>Ascomycota</taxon>
        <taxon>Saccharomycotina</taxon>
        <taxon>Pichiomycetes</taxon>
        <taxon>Debaryomycetaceae</taxon>
        <taxon>Meyerozyma</taxon>
    </lineage>
</organism>
<gene>
    <name evidence="2" type="ORF">PGUG_02617</name>
</gene>
<dbReference type="HOGENOM" id="CLU_077704_1_0_1"/>
<dbReference type="AlphaFoldDB" id="A5DH66"/>
<dbReference type="GO" id="GO:0030515">
    <property type="term" value="F:snoRNA binding"/>
    <property type="evidence" value="ECO:0007669"/>
    <property type="project" value="InterPro"/>
</dbReference>
<dbReference type="STRING" id="294746.A5DH66"/>
<name>A5DH66_PICGU</name>
<dbReference type="KEGG" id="pgu:PGUG_02617"/>
<evidence type="ECO:0000313" key="2">
    <source>
        <dbReference type="EMBL" id="EDK38519.2"/>
    </source>
</evidence>
<dbReference type="GO" id="GO:0006364">
    <property type="term" value="P:rRNA processing"/>
    <property type="evidence" value="ECO:0007669"/>
    <property type="project" value="InterPro"/>
</dbReference>
<dbReference type="GeneID" id="5126531"/>
<feature type="region of interest" description="Disordered" evidence="1">
    <location>
        <begin position="1"/>
        <end position="125"/>
    </location>
</feature>
<evidence type="ECO:0000313" key="3">
    <source>
        <dbReference type="Proteomes" id="UP000001997"/>
    </source>
</evidence>